<dbReference type="Proteomes" id="UP000299102">
    <property type="component" value="Unassembled WGS sequence"/>
</dbReference>
<keyword evidence="3" id="KW-1185">Reference proteome</keyword>
<dbReference type="STRING" id="151549.A0A4C1ZWS7"/>
<dbReference type="Pfam" id="PF00078">
    <property type="entry name" value="RVT_1"/>
    <property type="match status" value="1"/>
</dbReference>
<name>A0A4C1ZWS7_EUMVA</name>
<accession>A0A4C1ZWS7</accession>
<keyword evidence="2" id="KW-0808">Transferase</keyword>
<reference evidence="2 3" key="1">
    <citation type="journal article" date="2019" name="Commun. Biol.">
        <title>The bagworm genome reveals a unique fibroin gene that provides high tensile strength.</title>
        <authorList>
            <person name="Kono N."/>
            <person name="Nakamura H."/>
            <person name="Ohtoshi R."/>
            <person name="Tomita M."/>
            <person name="Numata K."/>
            <person name="Arakawa K."/>
        </authorList>
    </citation>
    <scope>NUCLEOTIDE SEQUENCE [LARGE SCALE GENOMIC DNA]</scope>
</reference>
<organism evidence="2 3">
    <name type="scientific">Eumeta variegata</name>
    <name type="common">Bagworm moth</name>
    <name type="synonym">Eumeta japonica</name>
    <dbReference type="NCBI Taxonomy" id="151549"/>
    <lineage>
        <taxon>Eukaryota</taxon>
        <taxon>Metazoa</taxon>
        <taxon>Ecdysozoa</taxon>
        <taxon>Arthropoda</taxon>
        <taxon>Hexapoda</taxon>
        <taxon>Insecta</taxon>
        <taxon>Pterygota</taxon>
        <taxon>Neoptera</taxon>
        <taxon>Endopterygota</taxon>
        <taxon>Lepidoptera</taxon>
        <taxon>Glossata</taxon>
        <taxon>Ditrysia</taxon>
        <taxon>Tineoidea</taxon>
        <taxon>Psychidae</taxon>
        <taxon>Oiketicinae</taxon>
        <taxon>Eumeta</taxon>
    </lineage>
</organism>
<keyword evidence="2" id="KW-0695">RNA-directed DNA polymerase</keyword>
<protein>
    <submittedName>
        <fullName evidence="2">Probable RNA-directed DNA polymerase from transposon BS</fullName>
    </submittedName>
</protein>
<evidence type="ECO:0000259" key="1">
    <source>
        <dbReference type="PROSITE" id="PS50878"/>
    </source>
</evidence>
<dbReference type="InterPro" id="IPR000477">
    <property type="entry name" value="RT_dom"/>
</dbReference>
<feature type="domain" description="Reverse transcriptase" evidence="1">
    <location>
        <begin position="1"/>
        <end position="136"/>
    </location>
</feature>
<dbReference type="GO" id="GO:0003964">
    <property type="term" value="F:RNA-directed DNA polymerase activity"/>
    <property type="evidence" value="ECO:0007669"/>
    <property type="project" value="UniProtKB-KW"/>
</dbReference>
<evidence type="ECO:0000313" key="2">
    <source>
        <dbReference type="EMBL" id="GBP91125.1"/>
    </source>
</evidence>
<keyword evidence="2" id="KW-0548">Nucleotidyltransferase</keyword>
<gene>
    <name evidence="2" type="primary">RTase</name>
    <name evidence="2" type="ORF">EVAR_49596_1</name>
</gene>
<dbReference type="EMBL" id="BGZK01002143">
    <property type="protein sequence ID" value="GBP91125.1"/>
    <property type="molecule type" value="Genomic_DNA"/>
</dbReference>
<dbReference type="OrthoDB" id="10020599at2759"/>
<dbReference type="AlphaFoldDB" id="A0A4C1ZWS7"/>
<proteinExistence type="predicted"/>
<evidence type="ECO:0000313" key="3">
    <source>
        <dbReference type="Proteomes" id="UP000299102"/>
    </source>
</evidence>
<sequence length="136" mass="15885">MTTPSRLKDMQLIYKRKRFKRKRKTVAVFFDVAKAFDKVWHTGLIYKLHQSQVPDRLVFIIHQYLTKRHFSFRHENSTFAKRLIRAGIPQGSTLSPLLYSAYTNDIPHPQTSVQLALFANDTAYRAVSLAIVTFAW</sequence>
<dbReference type="PROSITE" id="PS50878">
    <property type="entry name" value="RT_POL"/>
    <property type="match status" value="1"/>
</dbReference>
<dbReference type="PANTHER" id="PTHR19446">
    <property type="entry name" value="REVERSE TRANSCRIPTASES"/>
    <property type="match status" value="1"/>
</dbReference>
<comment type="caution">
    <text evidence="2">The sequence shown here is derived from an EMBL/GenBank/DDBJ whole genome shotgun (WGS) entry which is preliminary data.</text>
</comment>